<dbReference type="PANTHER" id="PTHR15948:SF0">
    <property type="entry name" value="GOLGI PH REGULATOR A-RELATED"/>
    <property type="match status" value="1"/>
</dbReference>
<evidence type="ECO:0000256" key="6">
    <source>
        <dbReference type="ARBA" id="ARBA00024145"/>
    </source>
</evidence>
<comment type="catalytic activity">
    <reaction evidence="8">
        <text>fluoride(in) = fluoride(out)</text>
        <dbReference type="Rhea" id="RHEA:76159"/>
        <dbReference type="ChEBI" id="CHEBI:17051"/>
    </reaction>
</comment>
<dbReference type="EMBL" id="CACRXK020003647">
    <property type="protein sequence ID" value="CAB3999674.1"/>
    <property type="molecule type" value="Genomic_DNA"/>
</dbReference>
<evidence type="ECO:0000256" key="4">
    <source>
        <dbReference type="ARBA" id="ARBA00022989"/>
    </source>
</evidence>
<dbReference type="InterPro" id="IPR025969">
    <property type="entry name" value="ABA_GPCR_dom"/>
</dbReference>
<evidence type="ECO:0000313" key="9">
    <source>
        <dbReference type="EMBL" id="CAB3999674.1"/>
    </source>
</evidence>
<dbReference type="InterPro" id="IPR015672">
    <property type="entry name" value="GPHR/GTG"/>
</dbReference>
<name>A0A7D9E3E7_PARCT</name>
<comment type="catalytic activity">
    <reaction evidence="7">
        <text>bromide(in) = bromide(out)</text>
        <dbReference type="Rhea" id="RHEA:75383"/>
        <dbReference type="ChEBI" id="CHEBI:15858"/>
    </reaction>
</comment>
<comment type="caution">
    <text evidence="9">The sequence shown here is derived from an EMBL/GenBank/DDBJ whole genome shotgun (WGS) entry which is preliminary data.</text>
</comment>
<dbReference type="Proteomes" id="UP001152795">
    <property type="component" value="Unassembled WGS sequence"/>
</dbReference>
<dbReference type="OrthoDB" id="264392at2759"/>
<dbReference type="PANTHER" id="PTHR15948">
    <property type="entry name" value="G-PROTEIN COUPLED RECEPTOR 89-RELATED"/>
    <property type="match status" value="1"/>
</dbReference>
<protein>
    <submittedName>
        <fullName evidence="9">Golgi pH regulator</fullName>
    </submittedName>
</protein>
<evidence type="ECO:0000256" key="2">
    <source>
        <dbReference type="ARBA" id="ARBA00009478"/>
    </source>
</evidence>
<evidence type="ECO:0000313" key="10">
    <source>
        <dbReference type="Proteomes" id="UP001152795"/>
    </source>
</evidence>
<evidence type="ECO:0000256" key="7">
    <source>
        <dbReference type="ARBA" id="ARBA00035085"/>
    </source>
</evidence>
<reference evidence="9" key="1">
    <citation type="submission" date="2020-04" db="EMBL/GenBank/DDBJ databases">
        <authorList>
            <person name="Alioto T."/>
            <person name="Alioto T."/>
            <person name="Gomez Garrido J."/>
        </authorList>
    </citation>
    <scope>NUCLEOTIDE SEQUENCE</scope>
    <source>
        <strain evidence="9">A484AB</strain>
    </source>
</reference>
<dbReference type="GO" id="GO:0016020">
    <property type="term" value="C:membrane"/>
    <property type="evidence" value="ECO:0007669"/>
    <property type="project" value="UniProtKB-SubCell"/>
</dbReference>
<comment type="catalytic activity">
    <reaction evidence="6">
        <text>iodide(out) = iodide(in)</text>
        <dbReference type="Rhea" id="RHEA:66324"/>
        <dbReference type="ChEBI" id="CHEBI:16382"/>
    </reaction>
</comment>
<keyword evidence="10" id="KW-1185">Reference proteome</keyword>
<comment type="similarity">
    <text evidence="2">Belongs to the Golgi pH regulator (TC 1.A.38) family.</text>
</comment>
<comment type="subcellular location">
    <subcellularLocation>
        <location evidence="1">Membrane</location>
        <topology evidence="1">Multi-pass membrane protein</topology>
    </subcellularLocation>
</comment>
<keyword evidence="3" id="KW-0812">Transmembrane</keyword>
<keyword evidence="4" id="KW-1133">Transmembrane helix</keyword>
<evidence type="ECO:0000256" key="1">
    <source>
        <dbReference type="ARBA" id="ARBA00004141"/>
    </source>
</evidence>
<proteinExistence type="inferred from homology"/>
<dbReference type="Pfam" id="PF12430">
    <property type="entry name" value="ABA_GPCR"/>
    <property type="match status" value="1"/>
</dbReference>
<keyword evidence="5" id="KW-0472">Membrane</keyword>
<organism evidence="9 10">
    <name type="scientific">Paramuricea clavata</name>
    <name type="common">Red gorgonian</name>
    <name type="synonym">Violescent sea-whip</name>
    <dbReference type="NCBI Taxonomy" id="317549"/>
    <lineage>
        <taxon>Eukaryota</taxon>
        <taxon>Metazoa</taxon>
        <taxon>Cnidaria</taxon>
        <taxon>Anthozoa</taxon>
        <taxon>Octocorallia</taxon>
        <taxon>Malacalcyonacea</taxon>
        <taxon>Plexauridae</taxon>
        <taxon>Paramuricea</taxon>
    </lineage>
</organism>
<dbReference type="AlphaFoldDB" id="A0A7D9E3E7"/>
<evidence type="ECO:0000256" key="8">
    <source>
        <dbReference type="ARBA" id="ARBA00044702"/>
    </source>
</evidence>
<evidence type="ECO:0000256" key="5">
    <source>
        <dbReference type="ARBA" id="ARBA00023136"/>
    </source>
</evidence>
<sequence>MSLFTDFSIILISQAFFFGFGWLFFMRWLFKDYEVRNLVVQFVFAITFSLSCTMFELIIFEILGILEPRSRFIHWKLGLYSMLFTLIFLLPFYISFFIVKTLRFAHHRKTVIWLSTLIWLCFLYIFWKLGNPFPILNPKHGILSIEQGISRVGVIGVTLMAILSGFGAVNCPYTYMAYFMRHVTDADIQAIERKLTQTMDIIVSKKKRIAFAKRQSQRFAAKDSKMSAIWGVFSSVTGGGSENTGNLQIEVETLEELSRQLFLEAVDLQNTRARMHFSKTIQGRYFDFVGHIFSGYCVWKIFISTVNIIFDRVGKVDPVTRGLQITVKYIGLQMDVMFWSQQFSFLLIGILIVTSIRGLLITMTKFFNSMASAKSSNIIVLTLAEIMGMYFVSSVLLMRMNMPEKYRLIITQVLGDLQFNFYHRWFDLIFLISALSSIGFLYLAHNQAPEKHMYDKFDNYN</sequence>
<gene>
    <name evidence="9" type="ORF">PACLA_8A081039</name>
</gene>
<evidence type="ECO:0000256" key="3">
    <source>
        <dbReference type="ARBA" id="ARBA00022692"/>
    </source>
</evidence>
<dbReference type="InterPro" id="IPR022535">
    <property type="entry name" value="Golgi_pH-regulator_cons_dom"/>
</dbReference>
<accession>A0A7D9E3E7</accession>
<dbReference type="Pfam" id="PF12537">
    <property type="entry name" value="GPHR_N"/>
    <property type="match status" value="1"/>
</dbReference>